<dbReference type="SMART" id="SM00836">
    <property type="entry name" value="DALR_1"/>
    <property type="match status" value="1"/>
</dbReference>
<dbReference type="EMBL" id="SUMC01000020">
    <property type="protein sequence ID" value="TKA09695.1"/>
    <property type="molecule type" value="Genomic_DNA"/>
</dbReference>
<comment type="caution">
    <text evidence="9">The sequence shown here is derived from an EMBL/GenBank/DDBJ whole genome shotgun (WGS) entry which is preliminary data.</text>
</comment>
<dbReference type="OrthoDB" id="9803211at2"/>
<dbReference type="Pfam" id="PF03485">
    <property type="entry name" value="Arg_tRNA_synt_N"/>
    <property type="match status" value="1"/>
</dbReference>
<dbReference type="AlphaFoldDB" id="A0A4U0T7W2"/>
<evidence type="ECO:0000256" key="6">
    <source>
        <dbReference type="SAM" id="MobiDB-lite"/>
    </source>
</evidence>
<reference evidence="9 10" key="1">
    <citation type="submission" date="2019-04" db="EMBL/GenBank/DDBJ databases">
        <title>Streptomyces oryziradicis sp. nov., a novel actinomycete isolated from rhizosphere soil of rice (Oryza sativa L.).</title>
        <authorList>
            <person name="Li C."/>
        </authorList>
    </citation>
    <scope>NUCLEOTIDE SEQUENCE [LARGE SCALE GENOMIC DNA]</scope>
    <source>
        <strain evidence="9 10">NEAU-C40</strain>
    </source>
</reference>
<keyword evidence="4" id="KW-0067">ATP-binding</keyword>
<dbReference type="Pfam" id="PF05746">
    <property type="entry name" value="DALR_1"/>
    <property type="match status" value="1"/>
</dbReference>
<evidence type="ECO:0000256" key="1">
    <source>
        <dbReference type="ARBA" id="ARBA00012837"/>
    </source>
</evidence>
<feature type="compositionally biased region" description="Low complexity" evidence="6">
    <location>
        <begin position="153"/>
        <end position="163"/>
    </location>
</feature>
<feature type="domain" description="DALR anticodon binding" evidence="7">
    <location>
        <begin position="226"/>
        <end position="354"/>
    </location>
</feature>
<dbReference type="PANTHER" id="PTHR11956:SF5">
    <property type="entry name" value="ARGININE--TRNA LIGASE, CYTOPLASMIC"/>
    <property type="match status" value="1"/>
</dbReference>
<dbReference type="InterPro" id="IPR036695">
    <property type="entry name" value="Arg-tRNA-synth_N_sf"/>
</dbReference>
<feature type="region of interest" description="Disordered" evidence="6">
    <location>
        <begin position="153"/>
        <end position="172"/>
    </location>
</feature>
<protein>
    <recommendedName>
        <fullName evidence="1">arginine--tRNA ligase</fullName>
        <ecNumber evidence="1">6.1.1.19</ecNumber>
    </recommendedName>
</protein>
<dbReference type="GO" id="GO:0005737">
    <property type="term" value="C:cytoplasm"/>
    <property type="evidence" value="ECO:0007669"/>
    <property type="project" value="InterPro"/>
</dbReference>
<evidence type="ECO:0000256" key="3">
    <source>
        <dbReference type="ARBA" id="ARBA00022741"/>
    </source>
</evidence>
<sequence>MTPAELSRTVLRTVRHAVEAEELSVAVPERIVVQRPPRPGCGDYATNVALQLAGPACRPPRQVAEILRERLVAAPGIARVEIAEPGFLNITLDTASYGDAVRGVLRRGEEYGHGDGLRRVRATVVHDGEPREAAIAEAANRLLRACGARVGAPQVAPQGAPAPESAPERVNAHPAGVPREELLRTLGEDATQWALLRPPAEDAPQLDAAARAALLMQRAANPLFRVRYAYARTRALLRNAHDLGIEAITTTTTGDDAEYTHPAETDLLGLIADFPRVVEAAARRRAPDRVARHLERTADAFFRFHDECPALPRGDEQDEKPSAVHRSRLRLAEAAGTVLANGLTLLGISAPAHL</sequence>
<comment type="catalytic activity">
    <reaction evidence="5">
        <text>tRNA(Arg) + L-arginine + ATP = L-arginyl-tRNA(Arg) + AMP + diphosphate</text>
        <dbReference type="Rhea" id="RHEA:20301"/>
        <dbReference type="Rhea" id="RHEA-COMP:9658"/>
        <dbReference type="Rhea" id="RHEA-COMP:9673"/>
        <dbReference type="ChEBI" id="CHEBI:30616"/>
        <dbReference type="ChEBI" id="CHEBI:32682"/>
        <dbReference type="ChEBI" id="CHEBI:33019"/>
        <dbReference type="ChEBI" id="CHEBI:78442"/>
        <dbReference type="ChEBI" id="CHEBI:78513"/>
        <dbReference type="ChEBI" id="CHEBI:456215"/>
        <dbReference type="EC" id="6.1.1.19"/>
    </reaction>
</comment>
<gene>
    <name evidence="9" type="ORF">FCI23_21530</name>
</gene>
<evidence type="ECO:0000256" key="2">
    <source>
        <dbReference type="ARBA" id="ARBA00022598"/>
    </source>
</evidence>
<dbReference type="SMART" id="SM01016">
    <property type="entry name" value="Arg_tRNA_synt_N"/>
    <property type="match status" value="1"/>
</dbReference>
<dbReference type="Proteomes" id="UP000305778">
    <property type="component" value="Unassembled WGS sequence"/>
</dbReference>
<evidence type="ECO:0000256" key="4">
    <source>
        <dbReference type="ARBA" id="ARBA00022840"/>
    </source>
</evidence>
<dbReference type="SUPFAM" id="SSF55190">
    <property type="entry name" value="Arginyl-tRNA synthetase (ArgRS), N-terminal 'additional' domain"/>
    <property type="match status" value="1"/>
</dbReference>
<dbReference type="InterPro" id="IPR001278">
    <property type="entry name" value="Arg-tRNA-ligase"/>
</dbReference>
<keyword evidence="2 9" id="KW-0436">Ligase</keyword>
<dbReference type="Gene3D" id="3.30.1360.70">
    <property type="entry name" value="Arginyl tRNA synthetase N-terminal domain"/>
    <property type="match status" value="1"/>
</dbReference>
<keyword evidence="3" id="KW-0547">Nucleotide-binding</keyword>
<evidence type="ECO:0000313" key="9">
    <source>
        <dbReference type="EMBL" id="TKA09695.1"/>
    </source>
</evidence>
<dbReference type="GO" id="GO:0006420">
    <property type="term" value="P:arginyl-tRNA aminoacylation"/>
    <property type="evidence" value="ECO:0007669"/>
    <property type="project" value="InterPro"/>
</dbReference>
<dbReference type="RefSeq" id="WP_136725569.1">
    <property type="nucleotide sequence ID" value="NZ_SUMC01000020.1"/>
</dbReference>
<accession>A0A4U0T7W2</accession>
<dbReference type="GO" id="GO:0005524">
    <property type="term" value="F:ATP binding"/>
    <property type="evidence" value="ECO:0007669"/>
    <property type="project" value="UniProtKB-KW"/>
</dbReference>
<dbReference type="GO" id="GO:0004814">
    <property type="term" value="F:arginine-tRNA ligase activity"/>
    <property type="evidence" value="ECO:0007669"/>
    <property type="project" value="UniProtKB-EC"/>
</dbReference>
<organism evidence="9 10">
    <name type="scientific">Actinacidiphila oryziradicis</name>
    <dbReference type="NCBI Taxonomy" id="2571141"/>
    <lineage>
        <taxon>Bacteria</taxon>
        <taxon>Bacillati</taxon>
        <taxon>Actinomycetota</taxon>
        <taxon>Actinomycetes</taxon>
        <taxon>Kitasatosporales</taxon>
        <taxon>Streptomycetaceae</taxon>
        <taxon>Actinacidiphila</taxon>
    </lineage>
</organism>
<feature type="domain" description="Arginyl tRNA synthetase N-terminal" evidence="8">
    <location>
        <begin position="4"/>
        <end position="92"/>
    </location>
</feature>
<dbReference type="PANTHER" id="PTHR11956">
    <property type="entry name" value="ARGINYL-TRNA SYNTHETASE"/>
    <property type="match status" value="1"/>
</dbReference>
<name>A0A4U0T7W2_9ACTN</name>
<dbReference type="NCBIfam" id="NF045898">
    <property type="entry name" value="ArgS_rel_codon"/>
    <property type="match status" value="1"/>
</dbReference>
<dbReference type="InterPro" id="IPR005148">
    <property type="entry name" value="Arg-tRNA-synth_N"/>
</dbReference>
<dbReference type="EC" id="6.1.1.19" evidence="1"/>
<proteinExistence type="predicted"/>
<dbReference type="Gene3D" id="1.10.730.10">
    <property type="entry name" value="Isoleucyl-tRNA Synthetase, Domain 1"/>
    <property type="match status" value="1"/>
</dbReference>
<evidence type="ECO:0000313" key="10">
    <source>
        <dbReference type="Proteomes" id="UP000305778"/>
    </source>
</evidence>
<dbReference type="InterPro" id="IPR008909">
    <property type="entry name" value="DALR_anticod-bd"/>
</dbReference>
<dbReference type="InterPro" id="IPR009080">
    <property type="entry name" value="tRNAsynth_Ia_anticodon-bd"/>
</dbReference>
<evidence type="ECO:0000259" key="7">
    <source>
        <dbReference type="SMART" id="SM00836"/>
    </source>
</evidence>
<keyword evidence="10" id="KW-1185">Reference proteome</keyword>
<evidence type="ECO:0000259" key="8">
    <source>
        <dbReference type="SMART" id="SM01016"/>
    </source>
</evidence>
<evidence type="ECO:0000256" key="5">
    <source>
        <dbReference type="ARBA" id="ARBA00049339"/>
    </source>
</evidence>
<dbReference type="SUPFAM" id="SSF47323">
    <property type="entry name" value="Anticodon-binding domain of a subclass of class I aminoacyl-tRNA synthetases"/>
    <property type="match status" value="1"/>
</dbReference>